<evidence type="ECO:0000313" key="3">
    <source>
        <dbReference type="Proteomes" id="UP001165498"/>
    </source>
</evidence>
<keyword evidence="1" id="KW-0732">Signal</keyword>
<organism evidence="2 3">
    <name type="scientific">Tahibacter harae</name>
    <dbReference type="NCBI Taxonomy" id="2963937"/>
    <lineage>
        <taxon>Bacteria</taxon>
        <taxon>Pseudomonadati</taxon>
        <taxon>Pseudomonadota</taxon>
        <taxon>Gammaproteobacteria</taxon>
        <taxon>Lysobacterales</taxon>
        <taxon>Rhodanobacteraceae</taxon>
        <taxon>Tahibacter</taxon>
    </lineage>
</organism>
<reference evidence="2" key="1">
    <citation type="submission" date="2022-07" db="EMBL/GenBank/DDBJ databases">
        <title>Tahibacter sp., a new gammaproteobacterium isolated from the silt sample collected at pig farm.</title>
        <authorList>
            <person name="Chen H."/>
        </authorList>
    </citation>
    <scope>NUCLEOTIDE SEQUENCE</scope>
    <source>
        <strain evidence="2">P2K</strain>
    </source>
</reference>
<protein>
    <submittedName>
        <fullName evidence="2">Uncharacterized protein</fullName>
    </submittedName>
</protein>
<keyword evidence="3" id="KW-1185">Reference proteome</keyword>
<comment type="caution">
    <text evidence="2">The sequence shown here is derived from an EMBL/GenBank/DDBJ whole genome shotgun (WGS) entry which is preliminary data.</text>
</comment>
<evidence type="ECO:0000313" key="2">
    <source>
        <dbReference type="EMBL" id="MCQ4165227.1"/>
    </source>
</evidence>
<evidence type="ECO:0000256" key="1">
    <source>
        <dbReference type="SAM" id="SignalP"/>
    </source>
</evidence>
<dbReference type="RefSeq" id="WP_255914330.1">
    <property type="nucleotide sequence ID" value="NZ_JANFQO010000008.1"/>
</dbReference>
<dbReference type="Proteomes" id="UP001165498">
    <property type="component" value="Unassembled WGS sequence"/>
</dbReference>
<sequence>MRIPVLRCLVFSAVLLPLAAQAETQTFSAQIGGAEFVSDDDSISLVPAGNASGSFSLSASSKGASAWPPPKTPVDRLSIICGGLAAGQRLKLDSGNFSRAECDVRFSKGVKTMGGDPDAEYKLDKQHAGNQFEIERAEGKRYAGRFSFRLLDAAGQAHDVSGSFQAEDRQL</sequence>
<proteinExistence type="predicted"/>
<accession>A0ABT1QSI0</accession>
<dbReference type="EMBL" id="JANFQO010000008">
    <property type="protein sequence ID" value="MCQ4165227.1"/>
    <property type="molecule type" value="Genomic_DNA"/>
</dbReference>
<feature type="signal peptide" evidence="1">
    <location>
        <begin position="1"/>
        <end position="22"/>
    </location>
</feature>
<gene>
    <name evidence="2" type="ORF">NM961_10945</name>
</gene>
<name>A0ABT1QSI0_9GAMM</name>
<feature type="chain" id="PRO_5046860885" evidence="1">
    <location>
        <begin position="23"/>
        <end position="171"/>
    </location>
</feature>